<dbReference type="PANTHER" id="PTHR34136">
    <property type="match status" value="1"/>
</dbReference>
<evidence type="ECO:0000256" key="1">
    <source>
        <dbReference type="ARBA" id="ARBA00022676"/>
    </source>
</evidence>
<dbReference type="NCBIfam" id="TIGR00696">
    <property type="entry name" value="wecG_tagA_cpsF"/>
    <property type="match status" value="1"/>
</dbReference>
<dbReference type="PANTHER" id="PTHR34136:SF1">
    <property type="entry name" value="UDP-N-ACETYL-D-MANNOSAMINURONIC ACID TRANSFERASE"/>
    <property type="match status" value="1"/>
</dbReference>
<dbReference type="STRING" id="1797516.A3D26_04370"/>
<dbReference type="Proteomes" id="UP000178319">
    <property type="component" value="Unassembled WGS sequence"/>
</dbReference>
<evidence type="ECO:0000313" key="4">
    <source>
        <dbReference type="Proteomes" id="UP000178319"/>
    </source>
</evidence>
<evidence type="ECO:0000256" key="2">
    <source>
        <dbReference type="ARBA" id="ARBA00022679"/>
    </source>
</evidence>
<dbReference type="EMBL" id="MHBZ01000034">
    <property type="protein sequence ID" value="OGY10458.1"/>
    <property type="molecule type" value="Genomic_DNA"/>
</dbReference>
<dbReference type="CDD" id="cd06533">
    <property type="entry name" value="Glyco_transf_WecG_TagA"/>
    <property type="match status" value="1"/>
</dbReference>
<name>A0A1G1V4Y6_9BACT</name>
<keyword evidence="1" id="KW-0328">Glycosyltransferase</keyword>
<sequence length="304" mass="33450">MGLKITKIERKIVPVLGVPVDSTTRARVLGEIETFLEISLKKGRSSSQGRLFIVTPNPEIVSLASEKPPLASILHNASISLPDGIGVVMAQRYLNLQTMRVPGLMHLVSLCSGLWVGLSAFIARDWLFSAGEVVPGRVVFEDLVGVASKKGLRVFLLGGKDGVAAQAAQKLKTGNLKLKIEAESGPVLTQEGKPIKGQEGLEGDIISKIREFEPDMLFVGFGAPKQEYWISRNWDKLGGVRLVMTVGGAFDYISGVVPAVPGWVSSWGLEWLWRLATQPWRVKRIWNAVVVFPWRVFRWKVKKG</sequence>
<evidence type="ECO:0000313" key="3">
    <source>
        <dbReference type="EMBL" id="OGY10458.1"/>
    </source>
</evidence>
<protein>
    <submittedName>
        <fullName evidence="3">Uncharacterized protein</fullName>
    </submittedName>
</protein>
<comment type="caution">
    <text evidence="3">The sequence shown here is derived from an EMBL/GenBank/DDBJ whole genome shotgun (WGS) entry which is preliminary data.</text>
</comment>
<dbReference type="AlphaFoldDB" id="A0A1G1V4Y6"/>
<dbReference type="Pfam" id="PF03808">
    <property type="entry name" value="Glyco_tran_WecG"/>
    <property type="match status" value="1"/>
</dbReference>
<organism evidence="3 4">
    <name type="scientific">Candidatus Blackburnbacteria bacterium RIFCSPHIGHO2_02_FULL_44_20</name>
    <dbReference type="NCBI Taxonomy" id="1797516"/>
    <lineage>
        <taxon>Bacteria</taxon>
        <taxon>Candidatus Blackburniibacteriota</taxon>
    </lineage>
</organism>
<proteinExistence type="predicted"/>
<dbReference type="InterPro" id="IPR004629">
    <property type="entry name" value="WecG_TagA_CpsF"/>
</dbReference>
<reference evidence="3 4" key="1">
    <citation type="journal article" date="2016" name="Nat. Commun.">
        <title>Thousands of microbial genomes shed light on interconnected biogeochemical processes in an aquifer system.</title>
        <authorList>
            <person name="Anantharaman K."/>
            <person name="Brown C.T."/>
            <person name="Hug L.A."/>
            <person name="Sharon I."/>
            <person name="Castelle C.J."/>
            <person name="Probst A.J."/>
            <person name="Thomas B.C."/>
            <person name="Singh A."/>
            <person name="Wilkins M.J."/>
            <person name="Karaoz U."/>
            <person name="Brodie E.L."/>
            <person name="Williams K.H."/>
            <person name="Hubbard S.S."/>
            <person name="Banfield J.F."/>
        </authorList>
    </citation>
    <scope>NUCLEOTIDE SEQUENCE [LARGE SCALE GENOMIC DNA]</scope>
</reference>
<keyword evidence="2" id="KW-0808">Transferase</keyword>
<accession>A0A1G1V4Y6</accession>
<dbReference type="GO" id="GO:0016758">
    <property type="term" value="F:hexosyltransferase activity"/>
    <property type="evidence" value="ECO:0007669"/>
    <property type="project" value="TreeGrafter"/>
</dbReference>
<gene>
    <name evidence="3" type="ORF">A3D26_04370</name>
</gene>